<dbReference type="PANTHER" id="PTHR21425">
    <property type="entry name" value="NICE-3"/>
    <property type="match status" value="1"/>
</dbReference>
<dbReference type="GO" id="GO:0005739">
    <property type="term" value="C:mitochondrion"/>
    <property type="evidence" value="ECO:0007669"/>
    <property type="project" value="UniProtKB-SubCell"/>
</dbReference>
<keyword evidence="6 11" id="KW-1133">Transmembrane helix</keyword>
<proteinExistence type="predicted"/>
<dbReference type="EMBL" id="CAKKLH010000090">
    <property type="protein sequence ID" value="CAH0102634.1"/>
    <property type="molecule type" value="Genomic_DNA"/>
</dbReference>
<dbReference type="GO" id="GO:0016020">
    <property type="term" value="C:membrane"/>
    <property type="evidence" value="ECO:0007669"/>
    <property type="project" value="UniProtKB-SubCell"/>
</dbReference>
<evidence type="ECO:0000256" key="3">
    <source>
        <dbReference type="ARBA" id="ARBA00004173"/>
    </source>
</evidence>
<evidence type="ECO:0000256" key="2">
    <source>
        <dbReference type="ARBA" id="ARBA00004167"/>
    </source>
</evidence>
<gene>
    <name evidence="12" type="ORF">DGAL_LOCUS5073</name>
</gene>
<keyword evidence="13" id="KW-1185">Reference proteome</keyword>
<dbReference type="AlphaFoldDB" id="A0A8J2RDU4"/>
<evidence type="ECO:0000256" key="7">
    <source>
        <dbReference type="ARBA" id="ARBA00023034"/>
    </source>
</evidence>
<dbReference type="InterPro" id="IPR010876">
    <property type="entry name" value="C1orf43"/>
</dbReference>
<feature type="compositionally biased region" description="Low complexity" evidence="10">
    <location>
        <begin position="179"/>
        <end position="188"/>
    </location>
</feature>
<evidence type="ECO:0000256" key="5">
    <source>
        <dbReference type="ARBA" id="ARBA00022692"/>
    </source>
</evidence>
<dbReference type="OrthoDB" id="5960253at2759"/>
<keyword evidence="5 11" id="KW-0812">Transmembrane</keyword>
<dbReference type="GO" id="GO:0005794">
    <property type="term" value="C:Golgi apparatus"/>
    <property type="evidence" value="ECO:0007669"/>
    <property type="project" value="UniProtKB-SubCell"/>
</dbReference>
<evidence type="ECO:0000256" key="1">
    <source>
        <dbReference type="ARBA" id="ARBA00002620"/>
    </source>
</evidence>
<evidence type="ECO:0000256" key="10">
    <source>
        <dbReference type="SAM" id="MobiDB-lite"/>
    </source>
</evidence>
<reference evidence="12" key="1">
    <citation type="submission" date="2021-11" db="EMBL/GenBank/DDBJ databases">
        <authorList>
            <person name="Schell T."/>
        </authorList>
    </citation>
    <scope>NUCLEOTIDE SEQUENCE</scope>
    <source>
        <strain evidence="12">M5</strain>
    </source>
</reference>
<name>A0A8J2RDU4_9CRUS</name>
<evidence type="ECO:0000313" key="13">
    <source>
        <dbReference type="Proteomes" id="UP000789390"/>
    </source>
</evidence>
<dbReference type="PANTHER" id="PTHR21425:SF2">
    <property type="entry name" value="PROTEIN C1ORF43"/>
    <property type="match status" value="1"/>
</dbReference>
<feature type="region of interest" description="Disordered" evidence="10">
    <location>
        <begin position="179"/>
        <end position="210"/>
    </location>
</feature>
<dbReference type="Proteomes" id="UP000789390">
    <property type="component" value="Unassembled WGS sequence"/>
</dbReference>
<comment type="caution">
    <text evidence="12">The sequence shown here is derived from an EMBL/GenBank/DDBJ whole genome shotgun (WGS) entry which is preliminary data.</text>
</comment>
<accession>A0A8J2RDU4</accession>
<keyword evidence="9 11" id="KW-0472">Membrane</keyword>
<comment type="function">
    <text evidence="1">General regulator of phagocytosis. Required to uptake Gram negative bacterium by macrophages.</text>
</comment>
<keyword evidence="7" id="KW-0333">Golgi apparatus</keyword>
<evidence type="ECO:0000256" key="11">
    <source>
        <dbReference type="SAM" id="Phobius"/>
    </source>
</evidence>
<organism evidence="12 13">
    <name type="scientific">Daphnia galeata</name>
    <dbReference type="NCBI Taxonomy" id="27404"/>
    <lineage>
        <taxon>Eukaryota</taxon>
        <taxon>Metazoa</taxon>
        <taxon>Ecdysozoa</taxon>
        <taxon>Arthropoda</taxon>
        <taxon>Crustacea</taxon>
        <taxon>Branchiopoda</taxon>
        <taxon>Diplostraca</taxon>
        <taxon>Cladocera</taxon>
        <taxon>Anomopoda</taxon>
        <taxon>Daphniidae</taxon>
        <taxon>Daphnia</taxon>
    </lineage>
</organism>
<evidence type="ECO:0000256" key="6">
    <source>
        <dbReference type="ARBA" id="ARBA00022989"/>
    </source>
</evidence>
<evidence type="ECO:0000256" key="4">
    <source>
        <dbReference type="ARBA" id="ARBA00004555"/>
    </source>
</evidence>
<protein>
    <submittedName>
        <fullName evidence="12">Uncharacterized protein</fullName>
    </submittedName>
</protein>
<evidence type="ECO:0000313" key="12">
    <source>
        <dbReference type="EMBL" id="CAH0102634.1"/>
    </source>
</evidence>
<evidence type="ECO:0000256" key="9">
    <source>
        <dbReference type="ARBA" id="ARBA00023136"/>
    </source>
</evidence>
<sequence length="210" mass="23632">MISDFSGATIVIFIALGSLVLVLLFIFAKRQIMRFTLRSRRGPHVPIGHSAPRWLRKEIERRLDLVGRIKHEPKLVSEASSADTHNPETLFRMQAMDDIKILEIQLQATDPKAGRMPNENLRTFLMAQLSGILKGCQPKTIHQLCDLYEKARFSPDGFTSNNLEMYRELVANLVQISQTNRSNQTSSSPKAGITAKLKKKKETSIASTSL</sequence>
<dbReference type="Pfam" id="PF07406">
    <property type="entry name" value="NICE-3"/>
    <property type="match status" value="1"/>
</dbReference>
<evidence type="ECO:0000256" key="8">
    <source>
        <dbReference type="ARBA" id="ARBA00023128"/>
    </source>
</evidence>
<feature type="transmembrane region" description="Helical" evidence="11">
    <location>
        <begin position="6"/>
        <end position="28"/>
    </location>
</feature>
<comment type="subcellular location">
    <subcellularLocation>
        <location evidence="4">Golgi apparatus</location>
    </subcellularLocation>
    <subcellularLocation>
        <location evidence="2">Membrane</location>
        <topology evidence="2">Single-pass membrane protein</topology>
    </subcellularLocation>
    <subcellularLocation>
        <location evidence="3">Mitochondrion</location>
    </subcellularLocation>
</comment>
<keyword evidence="8" id="KW-0496">Mitochondrion</keyword>